<name>A0A6S7B3F3_9BURK</name>
<sequence>MKAMHAIKLAGTALLILGSINAYAQASDAAPAAPAAPASTTAGARQHYKSLKAANRALQRQVRSALVKDRGIAMSNVTIRARDGAVTLQGSVPLQAQSDRATEVAKGVPGVVSVKNALSVRPVGT</sequence>
<evidence type="ECO:0000313" key="3">
    <source>
        <dbReference type="EMBL" id="CAB3779593.1"/>
    </source>
</evidence>
<dbReference type="EMBL" id="CADIKK010000003">
    <property type="protein sequence ID" value="CAB3779593.1"/>
    <property type="molecule type" value="Genomic_DNA"/>
</dbReference>
<keyword evidence="4" id="KW-1185">Reference proteome</keyword>
<feature type="chain" id="PRO_5028912682" evidence="1">
    <location>
        <begin position="25"/>
        <end position="125"/>
    </location>
</feature>
<dbReference type="InterPro" id="IPR051686">
    <property type="entry name" value="Lipoprotein_DolP"/>
</dbReference>
<dbReference type="RefSeq" id="WP_175148332.1">
    <property type="nucleotide sequence ID" value="NZ_CADIKK010000003.1"/>
</dbReference>
<feature type="signal peptide" evidence="1">
    <location>
        <begin position="1"/>
        <end position="24"/>
    </location>
</feature>
<dbReference type="PANTHER" id="PTHR34606">
    <property type="entry name" value="BON DOMAIN-CONTAINING PROTEIN"/>
    <property type="match status" value="1"/>
</dbReference>
<keyword evidence="1" id="KW-0732">Signal</keyword>
<evidence type="ECO:0000313" key="4">
    <source>
        <dbReference type="Proteomes" id="UP000494365"/>
    </source>
</evidence>
<dbReference type="Gene3D" id="3.30.1340.30">
    <property type="match status" value="1"/>
</dbReference>
<evidence type="ECO:0000256" key="1">
    <source>
        <dbReference type="SAM" id="SignalP"/>
    </source>
</evidence>
<evidence type="ECO:0000259" key="2">
    <source>
        <dbReference type="PROSITE" id="PS50914"/>
    </source>
</evidence>
<dbReference type="Proteomes" id="UP000494365">
    <property type="component" value="Unassembled WGS sequence"/>
</dbReference>
<protein>
    <submittedName>
        <fullName evidence="3">Osmotically-inducible protein Y</fullName>
    </submittedName>
</protein>
<gene>
    <name evidence="3" type="primary">osmY_1</name>
    <name evidence="3" type="ORF">LMG28614_00879</name>
</gene>
<feature type="domain" description="BON" evidence="2">
    <location>
        <begin position="54"/>
        <end position="122"/>
    </location>
</feature>
<dbReference type="InterPro" id="IPR007055">
    <property type="entry name" value="BON_dom"/>
</dbReference>
<dbReference type="Pfam" id="PF04972">
    <property type="entry name" value="BON"/>
    <property type="match status" value="1"/>
</dbReference>
<organism evidence="3 4">
    <name type="scientific">Paraburkholderia ultramafica</name>
    <dbReference type="NCBI Taxonomy" id="1544867"/>
    <lineage>
        <taxon>Bacteria</taxon>
        <taxon>Pseudomonadati</taxon>
        <taxon>Pseudomonadota</taxon>
        <taxon>Betaproteobacteria</taxon>
        <taxon>Burkholderiales</taxon>
        <taxon>Burkholderiaceae</taxon>
        <taxon>Paraburkholderia</taxon>
    </lineage>
</organism>
<dbReference type="PANTHER" id="PTHR34606:SF15">
    <property type="entry name" value="BON DOMAIN-CONTAINING PROTEIN"/>
    <property type="match status" value="1"/>
</dbReference>
<dbReference type="PROSITE" id="PS50914">
    <property type="entry name" value="BON"/>
    <property type="match status" value="1"/>
</dbReference>
<dbReference type="AlphaFoldDB" id="A0A6S7B3F3"/>
<accession>A0A6S7B3F3</accession>
<proteinExistence type="predicted"/>
<reference evidence="3 4" key="1">
    <citation type="submission" date="2020-04" db="EMBL/GenBank/DDBJ databases">
        <authorList>
            <person name="De Canck E."/>
        </authorList>
    </citation>
    <scope>NUCLEOTIDE SEQUENCE [LARGE SCALE GENOMIC DNA]</scope>
    <source>
        <strain evidence="3 4">LMG 28614</strain>
    </source>
</reference>